<dbReference type="SMART" id="SM00342">
    <property type="entry name" value="HTH_ARAC"/>
    <property type="match status" value="1"/>
</dbReference>
<organism evidence="5 6">
    <name type="scientific">Georgenia yuyongxinii</name>
    <dbReference type="NCBI Taxonomy" id="2589797"/>
    <lineage>
        <taxon>Bacteria</taxon>
        <taxon>Bacillati</taxon>
        <taxon>Actinomycetota</taxon>
        <taxon>Actinomycetes</taxon>
        <taxon>Micrococcales</taxon>
        <taxon>Bogoriellaceae</taxon>
        <taxon>Georgenia</taxon>
    </lineage>
</organism>
<keyword evidence="6" id="KW-1185">Reference proteome</keyword>
<evidence type="ECO:0000256" key="1">
    <source>
        <dbReference type="ARBA" id="ARBA00023015"/>
    </source>
</evidence>
<dbReference type="AlphaFoldDB" id="A0A552WUQ8"/>
<dbReference type="InterPro" id="IPR009057">
    <property type="entry name" value="Homeodomain-like_sf"/>
</dbReference>
<dbReference type="PANTHER" id="PTHR46796">
    <property type="entry name" value="HTH-TYPE TRANSCRIPTIONAL ACTIVATOR RHAS-RELATED"/>
    <property type="match status" value="1"/>
</dbReference>
<comment type="caution">
    <text evidence="5">The sequence shown here is derived from an EMBL/GenBank/DDBJ whole genome shotgun (WGS) entry which is preliminary data.</text>
</comment>
<protein>
    <submittedName>
        <fullName evidence="5">AraC family transcriptional regulator</fullName>
    </submittedName>
</protein>
<evidence type="ECO:0000256" key="2">
    <source>
        <dbReference type="ARBA" id="ARBA00023125"/>
    </source>
</evidence>
<evidence type="ECO:0000259" key="4">
    <source>
        <dbReference type="PROSITE" id="PS01124"/>
    </source>
</evidence>
<proteinExistence type="predicted"/>
<dbReference type="PANTHER" id="PTHR46796:SF12">
    <property type="entry name" value="HTH-TYPE DNA-BINDING TRANSCRIPTIONAL ACTIVATOR EUTR"/>
    <property type="match status" value="1"/>
</dbReference>
<sequence length="445" mass="48545">MDPVAEPVGNLLGAAGVDVDHDDDGTLLVERLDDTVTDQRRSAGHDGDAAVERTCHVGAPPVPAASSRPAPTVGTPEVACYPLCAARLSTSRADFPSEAHVSDVGSTIRSSDGRSLRREVHRVSEAVRGRLELATRDVDVARASVGELFCPHRLEPRSDGRGVDLTLKSVRLGGLAIVELDYGVTVDILPGELSTFYLVQIPLRGTARIEQGRDELVSDLSTASVLSPVDPIRMTWRADNPQLLVYVDRALLESELTRLVGRRAGRPLVFDLGMPTRTPQVRSWLRAVRFLWHEAGDEGSILEQRATADAFSRALTAQLLETQPHTFTDAVRPVRLAPPSVARRAVDHIEAHLGEPLAVGDIADEVGTSTRALQEAFRREFDTTPVAFVRELRLTRAHEMLRRAEPGTTTVTEVAMGLGITHLGRFSVHYNGRYGESPSATLWRR</sequence>
<dbReference type="SUPFAM" id="SSF46689">
    <property type="entry name" value="Homeodomain-like"/>
    <property type="match status" value="1"/>
</dbReference>
<keyword evidence="3" id="KW-0804">Transcription</keyword>
<evidence type="ECO:0000256" key="3">
    <source>
        <dbReference type="ARBA" id="ARBA00023163"/>
    </source>
</evidence>
<keyword evidence="1" id="KW-0805">Transcription regulation</keyword>
<dbReference type="GO" id="GO:0043565">
    <property type="term" value="F:sequence-specific DNA binding"/>
    <property type="evidence" value="ECO:0007669"/>
    <property type="project" value="InterPro"/>
</dbReference>
<dbReference type="InterPro" id="IPR018060">
    <property type="entry name" value="HTH_AraC"/>
</dbReference>
<evidence type="ECO:0000313" key="5">
    <source>
        <dbReference type="EMBL" id="TRW46588.1"/>
    </source>
</evidence>
<dbReference type="Pfam" id="PF12833">
    <property type="entry name" value="HTH_18"/>
    <property type="match status" value="1"/>
</dbReference>
<dbReference type="GO" id="GO:0003700">
    <property type="term" value="F:DNA-binding transcription factor activity"/>
    <property type="evidence" value="ECO:0007669"/>
    <property type="project" value="InterPro"/>
</dbReference>
<dbReference type="Proteomes" id="UP000318693">
    <property type="component" value="Unassembled WGS sequence"/>
</dbReference>
<dbReference type="PROSITE" id="PS01124">
    <property type="entry name" value="HTH_ARAC_FAMILY_2"/>
    <property type="match status" value="1"/>
</dbReference>
<evidence type="ECO:0000313" key="6">
    <source>
        <dbReference type="Proteomes" id="UP000318693"/>
    </source>
</evidence>
<dbReference type="InterPro" id="IPR050204">
    <property type="entry name" value="AraC_XylS_family_regulators"/>
</dbReference>
<name>A0A552WUQ8_9MICO</name>
<keyword evidence="2" id="KW-0238">DNA-binding</keyword>
<dbReference type="Gene3D" id="1.10.10.60">
    <property type="entry name" value="Homeodomain-like"/>
    <property type="match status" value="1"/>
</dbReference>
<dbReference type="InterPro" id="IPR035418">
    <property type="entry name" value="AraC-bd_2"/>
</dbReference>
<gene>
    <name evidence="5" type="ORF">FJ693_04695</name>
</gene>
<dbReference type="Pfam" id="PF14525">
    <property type="entry name" value="AraC_binding_2"/>
    <property type="match status" value="1"/>
</dbReference>
<feature type="domain" description="HTH araC/xylS-type" evidence="4">
    <location>
        <begin position="343"/>
        <end position="444"/>
    </location>
</feature>
<accession>A0A552WUQ8</accession>
<reference evidence="5 6" key="1">
    <citation type="submission" date="2019-07" db="EMBL/GenBank/DDBJ databases">
        <title>Georgenia wutianyii sp. nov. and Georgenia *** sp. nov. isolated from plateau pika (Ochotona curzoniae) in the Qinghai-Tibet plateau of China.</title>
        <authorList>
            <person name="Tian Z."/>
        </authorList>
    </citation>
    <scope>NUCLEOTIDE SEQUENCE [LARGE SCALE GENOMIC DNA]</scope>
    <source>
        <strain evidence="5 6">Z446</strain>
    </source>
</reference>
<dbReference type="EMBL" id="VJXR01000008">
    <property type="protein sequence ID" value="TRW46588.1"/>
    <property type="molecule type" value="Genomic_DNA"/>
</dbReference>